<evidence type="ECO:0000256" key="6">
    <source>
        <dbReference type="ARBA" id="ARBA00022737"/>
    </source>
</evidence>
<dbReference type="PROSITE" id="PS51450">
    <property type="entry name" value="LRR"/>
    <property type="match status" value="3"/>
</dbReference>
<evidence type="ECO:0000313" key="10">
    <source>
        <dbReference type="RefSeq" id="XP_018121338.1"/>
    </source>
</evidence>
<evidence type="ECO:0000256" key="3">
    <source>
        <dbReference type="ARBA" id="ARBA00022614"/>
    </source>
</evidence>
<keyword evidence="4" id="KW-0812">Transmembrane</keyword>
<dbReference type="OMA" id="QANYNPW"/>
<keyword evidence="2" id="KW-1003">Cell membrane</keyword>
<evidence type="ECO:0000256" key="5">
    <source>
        <dbReference type="ARBA" id="ARBA00022729"/>
    </source>
</evidence>
<reference evidence="10" key="1">
    <citation type="submission" date="2025-08" db="UniProtKB">
        <authorList>
            <consortium name="RefSeq"/>
        </authorList>
    </citation>
    <scope>IDENTIFICATION</scope>
    <source>
        <strain evidence="10">J_2021</strain>
        <tissue evidence="10">Erythrocytes</tissue>
    </source>
</reference>
<evidence type="ECO:0000256" key="2">
    <source>
        <dbReference type="ARBA" id="ARBA00022475"/>
    </source>
</evidence>
<keyword evidence="3" id="KW-0433">Leucine-rich repeat</keyword>
<dbReference type="InterPro" id="IPR000483">
    <property type="entry name" value="Cys-rich_flank_reg_C"/>
</dbReference>
<dbReference type="AlphaFoldDB" id="A0A1L8I280"/>
<organism evidence="9 10">
    <name type="scientific">Xenopus laevis</name>
    <name type="common">African clawed frog</name>
    <dbReference type="NCBI Taxonomy" id="8355"/>
    <lineage>
        <taxon>Eukaryota</taxon>
        <taxon>Metazoa</taxon>
        <taxon>Chordata</taxon>
        <taxon>Craniata</taxon>
        <taxon>Vertebrata</taxon>
        <taxon>Euteleostomi</taxon>
        <taxon>Amphibia</taxon>
        <taxon>Batrachia</taxon>
        <taxon>Anura</taxon>
        <taxon>Pipoidea</taxon>
        <taxon>Pipidae</taxon>
        <taxon>Xenopodinae</taxon>
        <taxon>Xenopus</taxon>
        <taxon>Xenopus</taxon>
    </lineage>
</organism>
<dbReference type="GO" id="GO:0005886">
    <property type="term" value="C:plasma membrane"/>
    <property type="evidence" value="ECO:0000318"/>
    <property type="project" value="GO_Central"/>
</dbReference>
<dbReference type="PANTHER" id="PTHR24366">
    <property type="entry name" value="IG(IMMUNOGLOBULIN) AND LRR(LEUCINE RICH REPEAT) DOMAINS"/>
    <property type="match status" value="1"/>
</dbReference>
<dbReference type="InterPro" id="IPR001611">
    <property type="entry name" value="Leu-rich_rpt"/>
</dbReference>
<evidence type="ECO:0000256" key="7">
    <source>
        <dbReference type="ARBA" id="ARBA00022989"/>
    </source>
</evidence>
<dbReference type="CTD" id="108718176"/>
<dbReference type="OrthoDB" id="6363818at2759"/>
<keyword evidence="7" id="KW-1133">Transmembrane helix</keyword>
<keyword evidence="5" id="KW-0732">Signal</keyword>
<evidence type="ECO:0000256" key="4">
    <source>
        <dbReference type="ARBA" id="ARBA00022692"/>
    </source>
</evidence>
<evidence type="ECO:0000256" key="8">
    <source>
        <dbReference type="ARBA" id="ARBA00023136"/>
    </source>
</evidence>
<dbReference type="Bgee" id="108718176">
    <property type="expression patterns" value="Expressed in heart and 13 other cell types or tissues"/>
</dbReference>
<dbReference type="KEGG" id="xla:108718176"/>
<dbReference type="FunFam" id="3.80.10.10:FF:001438">
    <property type="entry name" value="Uncharacterized protein"/>
    <property type="match status" value="1"/>
</dbReference>
<dbReference type="SMART" id="SM00082">
    <property type="entry name" value="LRRCT"/>
    <property type="match status" value="1"/>
</dbReference>
<dbReference type="Proteomes" id="UP000186698">
    <property type="component" value="Chromosome 1L"/>
</dbReference>
<sequence>MTSMYEGVRGGPQSFARLQVFLHGYILLLHLHNRMQCCPTACHVCTGRQANCRGSGLSHVPRNFPKTTTLIYLSGNNITHISAGDFTELHKLAVLYLDNSSVSYIQPRAFGQLKKLYYLYLNDNFIQLLDPGALDGLSNLNYLYLQSNQIAFIPQGFFSHLRVLRYLMLNKNQLGVLISDVFAGMISLRTLNLANNNISHISQSAFRYLENLEHLYLEGNSLTQAPSLALRHLKNLKRLSLSDNPLGSIHNFAFQGLDSLQYLFLENANIDVIMEKSFYGLNNVKQLILSSNKISTLEAKMFNYLNHLMYLQLDKNSIATISDNTFEELVSLKVLNLAFNNLTFLQPKVLQPLISLTHFQATYNPWDCGCPLLEIRNFLVSSSFSFSIHCQNPPQLQGRPLHNVKRSEFDSCPTTNALLQTSLNAEFSTAAMLLDYMESSAHNTFPNISSESVDDILIQTNFSYNGSTRDDESVTTTILPHLTLAPLNLTNEGENLIPTDVIVNISLIPSTLCPQQLSSLSQSFHVLLSFFILSCAVIILLIFIVIHLKKKHAPPEHLEDNALEYYSCYQSGRYQLTDPVRIVPQSPDIDMLRPLKSSTPDHQTQVILFEHSAL</sequence>
<evidence type="ECO:0000313" key="9">
    <source>
        <dbReference type="Proteomes" id="UP000186698"/>
    </source>
</evidence>
<protein>
    <submittedName>
        <fullName evidence="10">Leucine-rich repeat-containing protein 70</fullName>
    </submittedName>
</protein>
<dbReference type="STRING" id="8355.A0A1L8I280"/>
<gene>
    <name evidence="10" type="primary">LOC108718176</name>
</gene>
<dbReference type="PANTHER" id="PTHR24366:SF171">
    <property type="entry name" value="LEUCINE RICH REPEAT NEURONAL 4"/>
    <property type="match status" value="1"/>
</dbReference>
<keyword evidence="6" id="KW-0677">Repeat</keyword>
<proteinExistence type="predicted"/>
<keyword evidence="8" id="KW-0472">Membrane</keyword>
<dbReference type="SMART" id="SM00369">
    <property type="entry name" value="LRR_TYP"/>
    <property type="match status" value="11"/>
</dbReference>
<dbReference type="SMART" id="SM00365">
    <property type="entry name" value="LRR_SD22"/>
    <property type="match status" value="5"/>
</dbReference>
<name>A0A1L8I280_XENLA</name>
<dbReference type="RefSeq" id="XP_018121338.1">
    <property type="nucleotide sequence ID" value="XM_018265849.2"/>
</dbReference>
<dbReference type="GeneID" id="108718176"/>
<dbReference type="Gene3D" id="3.80.10.10">
    <property type="entry name" value="Ribonuclease Inhibitor"/>
    <property type="match status" value="3"/>
</dbReference>
<dbReference type="FunFam" id="3.80.10.10:FF:001367">
    <property type="entry name" value="Leucine-rich repeat-containing protein 70"/>
    <property type="match status" value="1"/>
</dbReference>
<keyword evidence="9" id="KW-1185">Reference proteome</keyword>
<dbReference type="PaxDb" id="8355-A0A1L8I280"/>
<dbReference type="GO" id="GO:0038023">
    <property type="term" value="F:signaling receptor activity"/>
    <property type="evidence" value="ECO:0000318"/>
    <property type="project" value="GO_Central"/>
</dbReference>
<dbReference type="SUPFAM" id="SSF52058">
    <property type="entry name" value="L domain-like"/>
    <property type="match status" value="1"/>
</dbReference>
<comment type="subcellular location">
    <subcellularLocation>
        <location evidence="1">Cell membrane</location>
    </subcellularLocation>
</comment>
<dbReference type="Pfam" id="PF13855">
    <property type="entry name" value="LRR_8"/>
    <property type="match status" value="4"/>
</dbReference>
<evidence type="ECO:0000256" key="1">
    <source>
        <dbReference type="ARBA" id="ARBA00004236"/>
    </source>
</evidence>
<dbReference type="InterPro" id="IPR032675">
    <property type="entry name" value="LRR_dom_sf"/>
</dbReference>
<accession>A0A1L8I280</accession>
<dbReference type="InterPro" id="IPR003591">
    <property type="entry name" value="Leu-rich_rpt_typical-subtyp"/>
</dbReference>